<reference evidence="1 2" key="1">
    <citation type="journal article" date="2012" name="New Phytol.">
        <title>Insight into trade-off between wood decay and parasitism from the genome of a fungal forest pathogen.</title>
        <authorList>
            <person name="Olson A."/>
            <person name="Aerts A."/>
            <person name="Asiegbu F."/>
            <person name="Belbahri L."/>
            <person name="Bouzid O."/>
            <person name="Broberg A."/>
            <person name="Canback B."/>
            <person name="Coutinho P.M."/>
            <person name="Cullen D."/>
            <person name="Dalman K."/>
            <person name="Deflorio G."/>
            <person name="van Diepen L.T."/>
            <person name="Dunand C."/>
            <person name="Duplessis S."/>
            <person name="Durling M."/>
            <person name="Gonthier P."/>
            <person name="Grimwood J."/>
            <person name="Fossdal C.G."/>
            <person name="Hansson D."/>
            <person name="Henrissat B."/>
            <person name="Hietala A."/>
            <person name="Himmelstrand K."/>
            <person name="Hoffmeister D."/>
            <person name="Hogberg N."/>
            <person name="James T.Y."/>
            <person name="Karlsson M."/>
            <person name="Kohler A."/>
            <person name="Kues U."/>
            <person name="Lee Y.H."/>
            <person name="Lin Y.C."/>
            <person name="Lind M."/>
            <person name="Lindquist E."/>
            <person name="Lombard V."/>
            <person name="Lucas S."/>
            <person name="Lunden K."/>
            <person name="Morin E."/>
            <person name="Murat C."/>
            <person name="Park J."/>
            <person name="Raffaello T."/>
            <person name="Rouze P."/>
            <person name="Salamov A."/>
            <person name="Schmutz J."/>
            <person name="Solheim H."/>
            <person name="Stahlberg J."/>
            <person name="Velez H."/>
            <person name="de Vries R.P."/>
            <person name="Wiebenga A."/>
            <person name="Woodward S."/>
            <person name="Yakovlev I."/>
            <person name="Garbelotto M."/>
            <person name="Martin F."/>
            <person name="Grigoriev I.V."/>
            <person name="Stenlid J."/>
        </authorList>
    </citation>
    <scope>NUCLEOTIDE SEQUENCE [LARGE SCALE GENOMIC DNA]</scope>
    <source>
        <strain evidence="1 2">TC 32-1</strain>
    </source>
</reference>
<evidence type="ECO:0000313" key="1">
    <source>
        <dbReference type="EMBL" id="ETW78178.1"/>
    </source>
</evidence>
<dbReference type="InParanoid" id="W4JXA3"/>
<keyword evidence="2" id="KW-1185">Reference proteome</keyword>
<dbReference type="KEGG" id="hir:HETIRDRAFT_420963"/>
<dbReference type="RefSeq" id="XP_009550173.1">
    <property type="nucleotide sequence ID" value="XM_009551878.1"/>
</dbReference>
<proteinExistence type="predicted"/>
<dbReference type="HOGENOM" id="CLU_2574165_0_0_1"/>
<dbReference type="Proteomes" id="UP000030671">
    <property type="component" value="Unassembled WGS sequence"/>
</dbReference>
<organism evidence="1 2">
    <name type="scientific">Heterobasidion irregulare (strain TC 32-1)</name>
    <dbReference type="NCBI Taxonomy" id="747525"/>
    <lineage>
        <taxon>Eukaryota</taxon>
        <taxon>Fungi</taxon>
        <taxon>Dikarya</taxon>
        <taxon>Basidiomycota</taxon>
        <taxon>Agaricomycotina</taxon>
        <taxon>Agaricomycetes</taxon>
        <taxon>Russulales</taxon>
        <taxon>Bondarzewiaceae</taxon>
        <taxon>Heterobasidion</taxon>
        <taxon>Heterobasidion annosum species complex</taxon>
    </lineage>
</organism>
<dbReference type="AlphaFoldDB" id="W4JXA3"/>
<name>W4JXA3_HETIT</name>
<dbReference type="EMBL" id="KI925462">
    <property type="protein sequence ID" value="ETW78178.1"/>
    <property type="molecule type" value="Genomic_DNA"/>
</dbReference>
<protein>
    <submittedName>
        <fullName evidence="1">Uncharacterized protein</fullName>
    </submittedName>
</protein>
<accession>W4JXA3</accession>
<gene>
    <name evidence="1" type="ORF">HETIRDRAFT_420963</name>
</gene>
<sequence length="81" mass="9706">MKLPTYAVLPWPGMWRSMNSVESLRYQSQVPLLDFFYRRASIHVSNFQNHSQRSYMRLLFYCTSFYFDLLSPDECYISSTS</sequence>
<evidence type="ECO:0000313" key="2">
    <source>
        <dbReference type="Proteomes" id="UP000030671"/>
    </source>
</evidence>
<dbReference type="GeneID" id="20673688"/>